<feature type="non-terminal residue" evidence="10">
    <location>
        <position position="1"/>
    </location>
</feature>
<name>A0AAD7D544_MYCRO</name>
<comment type="catalytic activity">
    <reaction evidence="8">
        <text>L-seryl-[protein] + ATP = O-phospho-L-seryl-[protein] + ADP + H(+)</text>
        <dbReference type="Rhea" id="RHEA:17989"/>
        <dbReference type="Rhea" id="RHEA-COMP:9863"/>
        <dbReference type="Rhea" id="RHEA-COMP:11604"/>
        <dbReference type="ChEBI" id="CHEBI:15378"/>
        <dbReference type="ChEBI" id="CHEBI:29999"/>
        <dbReference type="ChEBI" id="CHEBI:30616"/>
        <dbReference type="ChEBI" id="CHEBI:83421"/>
        <dbReference type="ChEBI" id="CHEBI:456216"/>
        <dbReference type="EC" id="2.7.11.1"/>
    </reaction>
</comment>
<dbReference type="InterPro" id="IPR011009">
    <property type="entry name" value="Kinase-like_dom_sf"/>
</dbReference>
<dbReference type="AlphaFoldDB" id="A0AAD7D544"/>
<keyword evidence="5" id="KW-0418">Kinase</keyword>
<evidence type="ECO:0000256" key="2">
    <source>
        <dbReference type="ARBA" id="ARBA00022527"/>
    </source>
</evidence>
<dbReference type="Pfam" id="PF01163">
    <property type="entry name" value="RIO1"/>
    <property type="match status" value="1"/>
</dbReference>
<accession>A0AAD7D544</accession>
<evidence type="ECO:0000313" key="10">
    <source>
        <dbReference type="EMBL" id="KAJ7678682.1"/>
    </source>
</evidence>
<evidence type="ECO:0000256" key="3">
    <source>
        <dbReference type="ARBA" id="ARBA00022679"/>
    </source>
</evidence>
<keyword evidence="2" id="KW-0723">Serine/threonine-protein kinase</keyword>
<evidence type="ECO:0000256" key="4">
    <source>
        <dbReference type="ARBA" id="ARBA00022741"/>
    </source>
</evidence>
<sequence length="145" mass="16071">VLKVDPTGEREAAYKNELKAYETNGKELQGTVLPIFYGCYRAQVGSRMVTCLATEYCGEPMTEPLYAVDNPFLGKVMLYMTALHQQGLTHGDLYERNILVLDGHPVLIDLESAADHKCGVRMQTVPGAMMPTAEEYGCTELHDLV</sequence>
<evidence type="ECO:0000259" key="9">
    <source>
        <dbReference type="Pfam" id="PF01163"/>
    </source>
</evidence>
<dbReference type="EMBL" id="JARKIE010000132">
    <property type="protein sequence ID" value="KAJ7678682.1"/>
    <property type="molecule type" value="Genomic_DNA"/>
</dbReference>
<dbReference type="EC" id="2.7.11.1" evidence="1"/>
<evidence type="ECO:0000256" key="7">
    <source>
        <dbReference type="ARBA" id="ARBA00047899"/>
    </source>
</evidence>
<organism evidence="10 11">
    <name type="scientific">Mycena rosella</name>
    <name type="common">Pink bonnet</name>
    <name type="synonym">Agaricus rosellus</name>
    <dbReference type="NCBI Taxonomy" id="1033263"/>
    <lineage>
        <taxon>Eukaryota</taxon>
        <taxon>Fungi</taxon>
        <taxon>Dikarya</taxon>
        <taxon>Basidiomycota</taxon>
        <taxon>Agaricomycotina</taxon>
        <taxon>Agaricomycetes</taxon>
        <taxon>Agaricomycetidae</taxon>
        <taxon>Agaricales</taxon>
        <taxon>Marasmiineae</taxon>
        <taxon>Mycenaceae</taxon>
        <taxon>Mycena</taxon>
    </lineage>
</organism>
<protein>
    <recommendedName>
        <fullName evidence="1">non-specific serine/threonine protein kinase</fullName>
        <ecNumber evidence="1">2.7.11.1</ecNumber>
    </recommendedName>
</protein>
<dbReference type="SUPFAM" id="SSF56112">
    <property type="entry name" value="Protein kinase-like (PK-like)"/>
    <property type="match status" value="1"/>
</dbReference>
<reference evidence="10" key="1">
    <citation type="submission" date="2023-03" db="EMBL/GenBank/DDBJ databases">
        <title>Massive genome expansion in bonnet fungi (Mycena s.s.) driven by repeated elements and novel gene families across ecological guilds.</title>
        <authorList>
            <consortium name="Lawrence Berkeley National Laboratory"/>
            <person name="Harder C.B."/>
            <person name="Miyauchi S."/>
            <person name="Viragh M."/>
            <person name="Kuo A."/>
            <person name="Thoen E."/>
            <person name="Andreopoulos B."/>
            <person name="Lu D."/>
            <person name="Skrede I."/>
            <person name="Drula E."/>
            <person name="Henrissat B."/>
            <person name="Morin E."/>
            <person name="Kohler A."/>
            <person name="Barry K."/>
            <person name="LaButti K."/>
            <person name="Morin E."/>
            <person name="Salamov A."/>
            <person name="Lipzen A."/>
            <person name="Mereny Z."/>
            <person name="Hegedus B."/>
            <person name="Baldrian P."/>
            <person name="Stursova M."/>
            <person name="Weitz H."/>
            <person name="Taylor A."/>
            <person name="Grigoriev I.V."/>
            <person name="Nagy L.G."/>
            <person name="Martin F."/>
            <person name="Kauserud H."/>
        </authorList>
    </citation>
    <scope>NUCLEOTIDE SEQUENCE</scope>
    <source>
        <strain evidence="10">CBHHK067</strain>
    </source>
</reference>
<proteinExistence type="predicted"/>
<keyword evidence="6" id="KW-0067">ATP-binding</keyword>
<evidence type="ECO:0000256" key="5">
    <source>
        <dbReference type="ARBA" id="ARBA00022777"/>
    </source>
</evidence>
<evidence type="ECO:0000256" key="6">
    <source>
        <dbReference type="ARBA" id="ARBA00022840"/>
    </source>
</evidence>
<dbReference type="Proteomes" id="UP001221757">
    <property type="component" value="Unassembled WGS sequence"/>
</dbReference>
<dbReference type="InterPro" id="IPR018934">
    <property type="entry name" value="RIO_dom"/>
</dbReference>
<comment type="caution">
    <text evidence="10">The sequence shown here is derived from an EMBL/GenBank/DDBJ whole genome shotgun (WGS) entry which is preliminary data.</text>
</comment>
<feature type="domain" description="RIO-type" evidence="9">
    <location>
        <begin position="73"/>
        <end position="115"/>
    </location>
</feature>
<dbReference type="GO" id="GO:0004674">
    <property type="term" value="F:protein serine/threonine kinase activity"/>
    <property type="evidence" value="ECO:0007669"/>
    <property type="project" value="UniProtKB-KW"/>
</dbReference>
<feature type="non-terminal residue" evidence="10">
    <location>
        <position position="145"/>
    </location>
</feature>
<evidence type="ECO:0000256" key="8">
    <source>
        <dbReference type="ARBA" id="ARBA00048679"/>
    </source>
</evidence>
<evidence type="ECO:0000313" key="11">
    <source>
        <dbReference type="Proteomes" id="UP001221757"/>
    </source>
</evidence>
<dbReference type="GO" id="GO:0005524">
    <property type="term" value="F:ATP binding"/>
    <property type="evidence" value="ECO:0007669"/>
    <property type="project" value="UniProtKB-KW"/>
</dbReference>
<comment type="catalytic activity">
    <reaction evidence="7">
        <text>L-threonyl-[protein] + ATP = O-phospho-L-threonyl-[protein] + ADP + H(+)</text>
        <dbReference type="Rhea" id="RHEA:46608"/>
        <dbReference type="Rhea" id="RHEA-COMP:11060"/>
        <dbReference type="Rhea" id="RHEA-COMP:11605"/>
        <dbReference type="ChEBI" id="CHEBI:15378"/>
        <dbReference type="ChEBI" id="CHEBI:30013"/>
        <dbReference type="ChEBI" id="CHEBI:30616"/>
        <dbReference type="ChEBI" id="CHEBI:61977"/>
        <dbReference type="ChEBI" id="CHEBI:456216"/>
        <dbReference type="EC" id="2.7.11.1"/>
    </reaction>
</comment>
<keyword evidence="11" id="KW-1185">Reference proteome</keyword>
<dbReference type="Gene3D" id="1.10.510.10">
    <property type="entry name" value="Transferase(Phosphotransferase) domain 1"/>
    <property type="match status" value="1"/>
</dbReference>
<gene>
    <name evidence="10" type="ORF">B0H17DRAFT_894412</name>
</gene>
<keyword evidence="3" id="KW-0808">Transferase</keyword>
<evidence type="ECO:0000256" key="1">
    <source>
        <dbReference type="ARBA" id="ARBA00012513"/>
    </source>
</evidence>
<keyword evidence="4" id="KW-0547">Nucleotide-binding</keyword>